<dbReference type="PRINTS" id="PR01036">
    <property type="entry name" value="TCRTETB"/>
</dbReference>
<accession>A0ABS5KXT5</accession>
<feature type="transmembrane region" description="Helical" evidence="6">
    <location>
        <begin position="400"/>
        <end position="418"/>
    </location>
</feature>
<reference evidence="8 9" key="1">
    <citation type="submission" date="2020-02" db="EMBL/GenBank/DDBJ databases">
        <title>Acidophilic actinobacteria isolated from forest soil.</title>
        <authorList>
            <person name="Golinska P."/>
        </authorList>
    </citation>
    <scope>NUCLEOTIDE SEQUENCE [LARGE SCALE GENOMIC DNA]</scope>
    <source>
        <strain evidence="8 9">NL8</strain>
    </source>
</reference>
<dbReference type="InterPro" id="IPR011701">
    <property type="entry name" value="MFS"/>
</dbReference>
<dbReference type="Gene3D" id="1.20.1720.10">
    <property type="entry name" value="Multidrug resistance protein D"/>
    <property type="match status" value="1"/>
</dbReference>
<feature type="transmembrane region" description="Helical" evidence="6">
    <location>
        <begin position="291"/>
        <end position="312"/>
    </location>
</feature>
<dbReference type="SUPFAM" id="SSF103473">
    <property type="entry name" value="MFS general substrate transporter"/>
    <property type="match status" value="1"/>
</dbReference>
<dbReference type="PANTHER" id="PTHR42718:SF49">
    <property type="entry name" value="EXPORT PROTEIN"/>
    <property type="match status" value="1"/>
</dbReference>
<dbReference type="PANTHER" id="PTHR42718">
    <property type="entry name" value="MAJOR FACILITATOR SUPERFAMILY MULTIDRUG TRANSPORTER MFSC"/>
    <property type="match status" value="1"/>
</dbReference>
<feature type="transmembrane region" description="Helical" evidence="6">
    <location>
        <begin position="7"/>
        <end position="28"/>
    </location>
</feature>
<feature type="compositionally biased region" description="Gly residues" evidence="5">
    <location>
        <begin position="493"/>
        <end position="506"/>
    </location>
</feature>
<dbReference type="EMBL" id="JAAFYZ010000117">
    <property type="protein sequence ID" value="MBS2550861.1"/>
    <property type="molecule type" value="Genomic_DNA"/>
</dbReference>
<comment type="subcellular location">
    <subcellularLocation>
        <location evidence="1">Cell membrane</location>
        <topology evidence="1">Multi-pass membrane protein</topology>
    </subcellularLocation>
</comment>
<dbReference type="CDD" id="cd17321">
    <property type="entry name" value="MFS_MMR_MDR_like"/>
    <property type="match status" value="1"/>
</dbReference>
<keyword evidence="9" id="KW-1185">Reference proteome</keyword>
<dbReference type="Proteomes" id="UP000730482">
    <property type="component" value="Unassembled WGS sequence"/>
</dbReference>
<evidence type="ECO:0000313" key="8">
    <source>
        <dbReference type="EMBL" id="MBS2550861.1"/>
    </source>
</evidence>
<evidence type="ECO:0000256" key="4">
    <source>
        <dbReference type="ARBA" id="ARBA00023136"/>
    </source>
</evidence>
<gene>
    <name evidence="8" type="ORF">KGQ19_28710</name>
</gene>
<evidence type="ECO:0000256" key="6">
    <source>
        <dbReference type="SAM" id="Phobius"/>
    </source>
</evidence>
<comment type="caution">
    <text evidence="8">The sequence shown here is derived from an EMBL/GenBank/DDBJ whole genome shotgun (WGS) entry which is preliminary data.</text>
</comment>
<feature type="transmembrane region" description="Helical" evidence="6">
    <location>
        <begin position="72"/>
        <end position="91"/>
    </location>
</feature>
<dbReference type="InterPro" id="IPR020846">
    <property type="entry name" value="MFS_dom"/>
</dbReference>
<feature type="transmembrane region" description="Helical" evidence="6">
    <location>
        <begin position="324"/>
        <end position="344"/>
    </location>
</feature>
<feature type="transmembrane region" description="Helical" evidence="6">
    <location>
        <begin position="223"/>
        <end position="240"/>
    </location>
</feature>
<feature type="region of interest" description="Disordered" evidence="5">
    <location>
        <begin position="493"/>
        <end position="521"/>
    </location>
</feature>
<dbReference type="PROSITE" id="PS50850">
    <property type="entry name" value="MFS"/>
    <property type="match status" value="1"/>
</dbReference>
<evidence type="ECO:0000313" key="9">
    <source>
        <dbReference type="Proteomes" id="UP000730482"/>
    </source>
</evidence>
<feature type="transmembrane region" description="Helical" evidence="6">
    <location>
        <begin position="468"/>
        <end position="487"/>
    </location>
</feature>
<dbReference type="Gene3D" id="1.20.1250.20">
    <property type="entry name" value="MFS general substrate transporter like domains"/>
    <property type="match status" value="1"/>
</dbReference>
<sequence length="521" mass="52123">MRKWLPLVAVCLGTFMLLVDVTIVTVALPDMARSLHTTFADLQWVMDIYALVLAALLLAAGSLGDRAGHRKLYVAGLVVFAGASLACGLAGNPGVLIAFRAVQGIGGAAMLATTVALISHLYSGRDLGTAFGVWGAVSGAAAAAGPIMGGLLTQHLDWRWIFFVNLPISVLAVAMTLRYVGESRGERRGGLDLPGLVTFTAAAGLATYALIKGNDYGWGSARTIGVFAGAGVALVAWIAVELKGKAPMLDLSLFRRGTFTGVMIGALLLSGAAFSYFAYESLWLQSTLGMGPVTAGLCFLPMSGAAFLTAGLGGRLLADRVSPGLMIGGGLLLIAAGSAAQMAVGTGSSWTVLVPGLAISGVGVGLATPTLVSTAVAAVGYQRAGMASGAVNTARQLGNALGIAVLGVVFHAGLTSSVRGSGVPRPVPVADALAAGQGEGVVAAGGPAQRPVLEHMTHAAFASGLQSVFLAAALMGAVGGLAVLALVRRPSTGGGHGGGAKPGGGQAEWSGSESVPVAMEL</sequence>
<feature type="transmembrane region" description="Helical" evidence="6">
    <location>
        <begin position="130"/>
        <end position="152"/>
    </location>
</feature>
<feature type="transmembrane region" description="Helical" evidence="6">
    <location>
        <begin position="48"/>
        <end position="65"/>
    </location>
</feature>
<keyword evidence="3 6" id="KW-1133">Transmembrane helix</keyword>
<feature type="transmembrane region" description="Helical" evidence="6">
    <location>
        <begin position="261"/>
        <end position="279"/>
    </location>
</feature>
<dbReference type="RefSeq" id="WP_212014524.1">
    <property type="nucleotide sequence ID" value="NZ_JAAFYZ010000117.1"/>
</dbReference>
<feature type="transmembrane region" description="Helical" evidence="6">
    <location>
        <begin position="97"/>
        <end position="118"/>
    </location>
</feature>
<feature type="domain" description="Major facilitator superfamily (MFS) profile" evidence="7">
    <location>
        <begin position="6"/>
        <end position="491"/>
    </location>
</feature>
<evidence type="ECO:0000259" key="7">
    <source>
        <dbReference type="PROSITE" id="PS50850"/>
    </source>
</evidence>
<feature type="transmembrane region" description="Helical" evidence="6">
    <location>
        <begin position="193"/>
        <end position="211"/>
    </location>
</feature>
<evidence type="ECO:0000256" key="1">
    <source>
        <dbReference type="ARBA" id="ARBA00004651"/>
    </source>
</evidence>
<keyword evidence="4 6" id="KW-0472">Membrane</keyword>
<evidence type="ECO:0000256" key="3">
    <source>
        <dbReference type="ARBA" id="ARBA00022989"/>
    </source>
</evidence>
<evidence type="ECO:0000256" key="2">
    <source>
        <dbReference type="ARBA" id="ARBA00022692"/>
    </source>
</evidence>
<organism evidence="8 9">
    <name type="scientific">Catenulispora pinistramenti</name>
    <dbReference type="NCBI Taxonomy" id="2705254"/>
    <lineage>
        <taxon>Bacteria</taxon>
        <taxon>Bacillati</taxon>
        <taxon>Actinomycetota</taxon>
        <taxon>Actinomycetes</taxon>
        <taxon>Catenulisporales</taxon>
        <taxon>Catenulisporaceae</taxon>
        <taxon>Catenulispora</taxon>
    </lineage>
</organism>
<proteinExistence type="predicted"/>
<dbReference type="Pfam" id="PF07690">
    <property type="entry name" value="MFS_1"/>
    <property type="match status" value="1"/>
</dbReference>
<protein>
    <submittedName>
        <fullName evidence="8">MFS transporter</fullName>
    </submittedName>
</protein>
<feature type="transmembrane region" description="Helical" evidence="6">
    <location>
        <begin position="158"/>
        <end position="181"/>
    </location>
</feature>
<dbReference type="InterPro" id="IPR036259">
    <property type="entry name" value="MFS_trans_sf"/>
</dbReference>
<evidence type="ECO:0000256" key="5">
    <source>
        <dbReference type="SAM" id="MobiDB-lite"/>
    </source>
</evidence>
<name>A0ABS5KXT5_9ACTN</name>
<keyword evidence="2 6" id="KW-0812">Transmembrane</keyword>
<feature type="transmembrane region" description="Helical" evidence="6">
    <location>
        <begin position="356"/>
        <end position="379"/>
    </location>
</feature>